<dbReference type="InterPro" id="IPR006001">
    <property type="entry name" value="Therm_gnt_kin"/>
</dbReference>
<comment type="catalytic activity">
    <reaction evidence="8 9">
        <text>D-gluconate + ATP = 6-phospho-D-gluconate + ADP + H(+)</text>
        <dbReference type="Rhea" id="RHEA:19433"/>
        <dbReference type="ChEBI" id="CHEBI:15378"/>
        <dbReference type="ChEBI" id="CHEBI:18391"/>
        <dbReference type="ChEBI" id="CHEBI:30616"/>
        <dbReference type="ChEBI" id="CHEBI:58759"/>
        <dbReference type="ChEBI" id="CHEBI:456216"/>
        <dbReference type="EC" id="2.7.1.12"/>
    </reaction>
</comment>
<dbReference type="PANTHER" id="PTHR43442:SF3">
    <property type="entry name" value="GLUCONOKINASE-RELATED"/>
    <property type="match status" value="1"/>
</dbReference>
<evidence type="ECO:0000256" key="2">
    <source>
        <dbReference type="ARBA" id="ARBA00008420"/>
    </source>
</evidence>
<dbReference type="CDD" id="cd02021">
    <property type="entry name" value="GntK"/>
    <property type="match status" value="1"/>
</dbReference>
<dbReference type="Gene3D" id="3.40.50.300">
    <property type="entry name" value="P-loop containing nucleotide triphosphate hydrolases"/>
    <property type="match status" value="1"/>
</dbReference>
<evidence type="ECO:0000256" key="8">
    <source>
        <dbReference type="ARBA" id="ARBA00048090"/>
    </source>
</evidence>
<evidence type="ECO:0000256" key="9">
    <source>
        <dbReference type="RuleBase" id="RU363066"/>
    </source>
</evidence>
<protein>
    <recommendedName>
        <fullName evidence="3 9">Gluconokinase</fullName>
        <ecNumber evidence="3 9">2.7.1.12</ecNumber>
    </recommendedName>
</protein>
<keyword evidence="4 9" id="KW-0808">Transferase</keyword>
<reference evidence="10" key="1">
    <citation type="submission" date="2021-05" db="EMBL/GenBank/DDBJ databases">
        <authorList>
            <person name="Sun Q."/>
            <person name="Inoue M."/>
        </authorList>
    </citation>
    <scope>NUCLEOTIDE SEQUENCE</scope>
    <source>
        <strain evidence="10">VKM B-3255</strain>
    </source>
</reference>
<name>A0ABS5RDP3_9HYPH</name>
<dbReference type="Pfam" id="PF13671">
    <property type="entry name" value="AAA_33"/>
    <property type="match status" value="1"/>
</dbReference>
<keyword evidence="6 9" id="KW-0418">Kinase</keyword>
<keyword evidence="7 9" id="KW-0067">ATP-binding</keyword>
<organism evidence="10 11">
    <name type="scientific">Ancylobacter radicis</name>
    <dbReference type="NCBI Taxonomy" id="2836179"/>
    <lineage>
        <taxon>Bacteria</taxon>
        <taxon>Pseudomonadati</taxon>
        <taxon>Pseudomonadota</taxon>
        <taxon>Alphaproteobacteria</taxon>
        <taxon>Hyphomicrobiales</taxon>
        <taxon>Xanthobacteraceae</taxon>
        <taxon>Ancylobacter</taxon>
    </lineage>
</organism>
<evidence type="ECO:0000313" key="11">
    <source>
        <dbReference type="Proteomes" id="UP001166585"/>
    </source>
</evidence>
<accession>A0ABS5RDP3</accession>
<comment type="similarity">
    <text evidence="2 9">Belongs to the gluconokinase GntK/GntV family.</text>
</comment>
<proteinExistence type="inferred from homology"/>
<dbReference type="PANTHER" id="PTHR43442">
    <property type="entry name" value="GLUCONOKINASE-RELATED"/>
    <property type="match status" value="1"/>
</dbReference>
<dbReference type="NCBIfam" id="TIGR01313">
    <property type="entry name" value="therm_gnt_kin"/>
    <property type="match status" value="1"/>
</dbReference>
<comment type="caution">
    <text evidence="10">The sequence shown here is derived from an EMBL/GenBank/DDBJ whole genome shotgun (WGS) entry which is preliminary data.</text>
</comment>
<evidence type="ECO:0000313" key="10">
    <source>
        <dbReference type="EMBL" id="MBS9479041.1"/>
    </source>
</evidence>
<sequence>MGPSSIGKTTTAQRLADALGWPFSEGDTFHPPANIAKMSKGIPLNDDDRAPWLELIRAFIDDEAAAGRNVIITCSALKRRYRDTLRAAKADVRFVELIADRAVVAERMARRTGHFMPASLLDSQFDTLEDLGEGEPGIQITVDVPPDEVVARAIKGLGLEQRARERETSRT</sequence>
<evidence type="ECO:0000256" key="3">
    <source>
        <dbReference type="ARBA" id="ARBA00012054"/>
    </source>
</evidence>
<dbReference type="InterPro" id="IPR027417">
    <property type="entry name" value="P-loop_NTPase"/>
</dbReference>
<dbReference type="EMBL" id="JAHCQH010000022">
    <property type="protein sequence ID" value="MBS9479041.1"/>
    <property type="molecule type" value="Genomic_DNA"/>
</dbReference>
<gene>
    <name evidence="10" type="ORF">KIP89_18190</name>
</gene>
<evidence type="ECO:0000256" key="6">
    <source>
        <dbReference type="ARBA" id="ARBA00022777"/>
    </source>
</evidence>
<dbReference type="EC" id="2.7.1.12" evidence="3 9"/>
<dbReference type="SUPFAM" id="SSF52540">
    <property type="entry name" value="P-loop containing nucleoside triphosphate hydrolases"/>
    <property type="match status" value="1"/>
</dbReference>
<keyword evidence="11" id="KW-1185">Reference proteome</keyword>
<dbReference type="Proteomes" id="UP001166585">
    <property type="component" value="Unassembled WGS sequence"/>
</dbReference>
<evidence type="ECO:0000256" key="5">
    <source>
        <dbReference type="ARBA" id="ARBA00022741"/>
    </source>
</evidence>
<comment type="pathway">
    <text evidence="1">Carbohydrate acid metabolism.</text>
</comment>
<keyword evidence="5 9" id="KW-0547">Nucleotide-binding</keyword>
<evidence type="ECO:0000256" key="7">
    <source>
        <dbReference type="ARBA" id="ARBA00022840"/>
    </source>
</evidence>
<evidence type="ECO:0000256" key="1">
    <source>
        <dbReference type="ARBA" id="ARBA00004761"/>
    </source>
</evidence>
<evidence type="ECO:0000256" key="4">
    <source>
        <dbReference type="ARBA" id="ARBA00022679"/>
    </source>
</evidence>